<dbReference type="InterPro" id="IPR006685">
    <property type="entry name" value="MscS_channel_2nd"/>
</dbReference>
<dbReference type="PANTHER" id="PTHR30460">
    <property type="entry name" value="MODERATE CONDUCTANCE MECHANOSENSITIVE CHANNEL YBIO"/>
    <property type="match status" value="1"/>
</dbReference>
<sequence length="563" mass="63788">MSSPAQPSLSPSTTRFTLGQSSPRIFSVGDIEFASVHLDGFALFQIASPHFSPSEAELNDNLSPIQRRVQRIEANLYHLVNLGFDPKTLDVRPSILNNLTVIVASDNADLAQQVILTVTEIDAQIDPSSVEELAQRWSQIIHTALIEAQQTRQPEARKRQILTVTAIALGMVLLSVLLMRSQKFLKKRFRTFQKKLKEEIASVSDRPSQGESLNGNLFPQPQTLLAAFRKQANLQQKLTLNIWLRRLERIGLLSIWFGGITMILYVFPETRLGGRSLLLIPLRIFIIWLVLTFMSLLVNFYVNYKLQEWVEEADLFSENYQRRLLRVPTLLDVSRGMISFSCWCLGIIWFLAWKGAFPSSLLTGAGLIGAALTFAFQNLLKDWINGILIITEDQYAVGDMLEFQGFIGIVENMSLRATQIRLGTDGRLITIPHNQILVAHNLSKDWSRVNFMIEVAYDTEVNSAIALMGEVAQKMAVDPQWQEDILEPVSVIGVNQVSHAGIELMMRITVKRLRQWDVEREFRRRLKLTFDEQGIQIGIPKQTLSFSDPDLKEKFPPTDAIAD</sequence>
<feature type="transmembrane region" description="Helical" evidence="7">
    <location>
        <begin position="250"/>
        <end position="268"/>
    </location>
</feature>
<proteinExistence type="inferred from homology"/>
<dbReference type="Pfam" id="PF21088">
    <property type="entry name" value="MS_channel_1st"/>
    <property type="match status" value="1"/>
</dbReference>
<organism evidence="11">
    <name type="scientific">Woronichinia naegeliana WA131</name>
    <dbReference type="NCBI Taxonomy" id="2824559"/>
    <lineage>
        <taxon>Bacteria</taxon>
        <taxon>Bacillati</taxon>
        <taxon>Cyanobacteriota</taxon>
        <taxon>Cyanophyceae</taxon>
        <taxon>Synechococcales</taxon>
        <taxon>Coelosphaeriaceae</taxon>
        <taxon>Woronichinia</taxon>
    </lineage>
</organism>
<dbReference type="InterPro" id="IPR010920">
    <property type="entry name" value="LSM_dom_sf"/>
</dbReference>
<evidence type="ECO:0000256" key="7">
    <source>
        <dbReference type="SAM" id="Phobius"/>
    </source>
</evidence>
<comment type="similarity">
    <text evidence="2">Belongs to the MscS (TC 1.A.23) family.</text>
</comment>
<dbReference type="InterPro" id="IPR011066">
    <property type="entry name" value="MscS_channel_C_sf"/>
</dbReference>
<dbReference type="AlphaFoldDB" id="A0A977KWX9"/>
<dbReference type="Proteomes" id="UP001065613">
    <property type="component" value="Chromosome"/>
</dbReference>
<evidence type="ECO:0000259" key="10">
    <source>
        <dbReference type="Pfam" id="PF21088"/>
    </source>
</evidence>
<evidence type="ECO:0000259" key="8">
    <source>
        <dbReference type="Pfam" id="PF00924"/>
    </source>
</evidence>
<dbReference type="EMBL" id="CP073041">
    <property type="protein sequence ID" value="UXE61439.1"/>
    <property type="molecule type" value="Genomic_DNA"/>
</dbReference>
<dbReference type="KEGG" id="wna:KA717_39980"/>
<evidence type="ECO:0000259" key="9">
    <source>
        <dbReference type="Pfam" id="PF21082"/>
    </source>
</evidence>
<feature type="transmembrane region" description="Helical" evidence="7">
    <location>
        <begin position="280"/>
        <end position="302"/>
    </location>
</feature>
<dbReference type="PANTHER" id="PTHR30460:SF0">
    <property type="entry name" value="MODERATE CONDUCTANCE MECHANOSENSITIVE CHANNEL YBIO"/>
    <property type="match status" value="1"/>
</dbReference>
<evidence type="ECO:0000256" key="2">
    <source>
        <dbReference type="ARBA" id="ARBA00008017"/>
    </source>
</evidence>
<dbReference type="SUPFAM" id="SSF82689">
    <property type="entry name" value="Mechanosensitive channel protein MscS (YggB), C-terminal domain"/>
    <property type="match status" value="1"/>
</dbReference>
<dbReference type="Gene3D" id="2.30.30.60">
    <property type="match status" value="1"/>
</dbReference>
<keyword evidence="3" id="KW-1003">Cell membrane</keyword>
<feature type="domain" description="Mechanosensitive ion channel transmembrane helices 2/3" evidence="10">
    <location>
        <begin position="337"/>
        <end position="377"/>
    </location>
</feature>
<evidence type="ECO:0000256" key="3">
    <source>
        <dbReference type="ARBA" id="ARBA00022475"/>
    </source>
</evidence>
<dbReference type="Gene3D" id="3.30.70.100">
    <property type="match status" value="1"/>
</dbReference>
<dbReference type="InterPro" id="IPR023408">
    <property type="entry name" value="MscS_beta-dom_sf"/>
</dbReference>
<protein>
    <submittedName>
        <fullName evidence="11">Mechanosensitive ion channel family protein</fullName>
    </submittedName>
</protein>
<gene>
    <name evidence="11" type="ORF">KA717_39980</name>
</gene>
<dbReference type="InterPro" id="IPR049142">
    <property type="entry name" value="MS_channel_1st"/>
</dbReference>
<dbReference type="Gene3D" id="1.10.287.1260">
    <property type="match status" value="1"/>
</dbReference>
<evidence type="ECO:0000256" key="1">
    <source>
        <dbReference type="ARBA" id="ARBA00004651"/>
    </source>
</evidence>
<dbReference type="GO" id="GO:0008381">
    <property type="term" value="F:mechanosensitive monoatomic ion channel activity"/>
    <property type="evidence" value="ECO:0007669"/>
    <property type="project" value="InterPro"/>
</dbReference>
<evidence type="ECO:0000313" key="11">
    <source>
        <dbReference type="EMBL" id="UXE61439.1"/>
    </source>
</evidence>
<keyword evidence="5 7" id="KW-1133">Transmembrane helix</keyword>
<feature type="transmembrane region" description="Helical" evidence="7">
    <location>
        <begin position="333"/>
        <end position="353"/>
    </location>
</feature>
<evidence type="ECO:0000256" key="4">
    <source>
        <dbReference type="ARBA" id="ARBA00022692"/>
    </source>
</evidence>
<dbReference type="Pfam" id="PF21082">
    <property type="entry name" value="MS_channel_3rd"/>
    <property type="match status" value="1"/>
</dbReference>
<dbReference type="GO" id="GO:0005886">
    <property type="term" value="C:plasma membrane"/>
    <property type="evidence" value="ECO:0007669"/>
    <property type="project" value="UniProtKB-SubCell"/>
</dbReference>
<feature type="transmembrane region" description="Helical" evidence="7">
    <location>
        <begin position="359"/>
        <end position="380"/>
    </location>
</feature>
<comment type="subcellular location">
    <subcellularLocation>
        <location evidence="1">Cell membrane</location>
        <topology evidence="1">Multi-pass membrane protein</topology>
    </subcellularLocation>
</comment>
<name>A0A977KWX9_9CYAN</name>
<feature type="transmembrane region" description="Helical" evidence="7">
    <location>
        <begin position="161"/>
        <end position="179"/>
    </location>
</feature>
<keyword evidence="6 7" id="KW-0472">Membrane</keyword>
<dbReference type="Pfam" id="PF00924">
    <property type="entry name" value="MS_channel_2nd"/>
    <property type="match status" value="1"/>
</dbReference>
<evidence type="ECO:0000256" key="6">
    <source>
        <dbReference type="ARBA" id="ARBA00023136"/>
    </source>
</evidence>
<feature type="domain" description="Mechanosensitive ion channel MscS" evidence="8">
    <location>
        <begin position="378"/>
        <end position="444"/>
    </location>
</feature>
<accession>A0A977KWX9</accession>
<dbReference type="InterPro" id="IPR045276">
    <property type="entry name" value="YbiO_bact"/>
</dbReference>
<keyword evidence="4 7" id="KW-0812">Transmembrane</keyword>
<reference evidence="11" key="1">
    <citation type="submission" date="2021-04" db="EMBL/GenBank/DDBJ databases">
        <title>Genome sequence of Woronichinia naegeliana from Washington state freshwater lake bloom.</title>
        <authorList>
            <person name="Dreher T.W."/>
        </authorList>
    </citation>
    <scope>NUCLEOTIDE SEQUENCE</scope>
    <source>
        <strain evidence="11">WA131</strain>
    </source>
</reference>
<dbReference type="InterPro" id="IPR049278">
    <property type="entry name" value="MS_channel_C"/>
</dbReference>
<feature type="domain" description="Mechanosensitive ion channel MscS C-terminal" evidence="9">
    <location>
        <begin position="449"/>
        <end position="537"/>
    </location>
</feature>
<evidence type="ECO:0000256" key="5">
    <source>
        <dbReference type="ARBA" id="ARBA00022989"/>
    </source>
</evidence>
<dbReference type="SUPFAM" id="SSF50182">
    <property type="entry name" value="Sm-like ribonucleoproteins"/>
    <property type="match status" value="1"/>
</dbReference>